<feature type="domain" description="PRMT5 arginine-N-methyltransferase" evidence="1">
    <location>
        <begin position="47"/>
        <end position="115"/>
    </location>
</feature>
<comment type="caution">
    <text evidence="2">The sequence shown here is derived from an EMBL/GenBank/DDBJ whole genome shotgun (WGS) entry which is preliminary data.</text>
</comment>
<accession>A0A2M7BTW0</accession>
<evidence type="ECO:0000313" key="3">
    <source>
        <dbReference type="Proteomes" id="UP000230119"/>
    </source>
</evidence>
<dbReference type="GO" id="GO:0008168">
    <property type="term" value="F:methyltransferase activity"/>
    <property type="evidence" value="ECO:0007669"/>
    <property type="project" value="UniProtKB-KW"/>
</dbReference>
<dbReference type="EMBL" id="PEVA01000009">
    <property type="protein sequence ID" value="PIV08918.1"/>
    <property type="molecule type" value="Genomic_DNA"/>
</dbReference>
<dbReference type="InterPro" id="IPR029063">
    <property type="entry name" value="SAM-dependent_MTases_sf"/>
</dbReference>
<evidence type="ECO:0000313" key="2">
    <source>
        <dbReference type="EMBL" id="PIV08918.1"/>
    </source>
</evidence>
<sequence length="204" mass="23640">MYLAIGLIICLFVIIIIFSFPQFSPIPYFPSNGRDIPLILKALNIRSDQTIIDLGAGDGIVIFRAAERAFQNKCNTKFIAVEINPILLLILHIRRLLHPNRKNIKIINTDMFSINYSLLITNHYPLRPKVWAKGPSPFGGYRPLGETTFYIYISPWFIERTVANIAKQIQYFDLVSYFYQVKCLFGFKEELSEGVHRVFRYEKA</sequence>
<dbReference type="GO" id="GO:0032259">
    <property type="term" value="P:methylation"/>
    <property type="evidence" value="ECO:0007669"/>
    <property type="project" value="UniProtKB-KW"/>
</dbReference>
<dbReference type="InterPro" id="IPR035075">
    <property type="entry name" value="PRMT5"/>
</dbReference>
<proteinExistence type="predicted"/>
<evidence type="ECO:0000259" key="1">
    <source>
        <dbReference type="Pfam" id="PF05185"/>
    </source>
</evidence>
<name>A0A2M7BTW0_9BACT</name>
<dbReference type="AlphaFoldDB" id="A0A2M7BTW0"/>
<dbReference type="GO" id="GO:0003723">
    <property type="term" value="F:RNA binding"/>
    <property type="evidence" value="ECO:0007669"/>
    <property type="project" value="UniProtKB-KW"/>
</dbReference>
<gene>
    <name evidence="2" type="ORF">COS52_00150</name>
</gene>
<dbReference type="Gene3D" id="3.40.50.150">
    <property type="entry name" value="Vaccinia Virus protein VP39"/>
    <property type="match status" value="1"/>
</dbReference>
<dbReference type="Pfam" id="PF05185">
    <property type="entry name" value="PRMT5"/>
    <property type="match status" value="1"/>
</dbReference>
<dbReference type="SUPFAM" id="SSF53335">
    <property type="entry name" value="S-adenosyl-L-methionine-dependent methyltransferases"/>
    <property type="match status" value="1"/>
</dbReference>
<reference evidence="3" key="1">
    <citation type="submission" date="2017-09" db="EMBL/GenBank/DDBJ databases">
        <title>Depth-based differentiation of microbial function through sediment-hosted aquifers and enrichment of novel symbionts in the deep terrestrial subsurface.</title>
        <authorList>
            <person name="Probst A.J."/>
            <person name="Ladd B."/>
            <person name="Jarett J.K."/>
            <person name="Geller-Mcgrath D.E."/>
            <person name="Sieber C.M.K."/>
            <person name="Emerson J.B."/>
            <person name="Anantharaman K."/>
            <person name="Thomas B.C."/>
            <person name="Malmstrom R."/>
            <person name="Stieglmeier M."/>
            <person name="Klingl A."/>
            <person name="Woyke T."/>
            <person name="Ryan C.M."/>
            <person name="Banfield J.F."/>
        </authorList>
    </citation>
    <scope>NUCLEOTIDE SEQUENCE [LARGE SCALE GENOMIC DNA]</scope>
</reference>
<dbReference type="Proteomes" id="UP000230119">
    <property type="component" value="Unassembled WGS sequence"/>
</dbReference>
<protein>
    <recommendedName>
        <fullName evidence="1">PRMT5 arginine-N-methyltransferase domain-containing protein</fullName>
    </recommendedName>
</protein>
<organism evidence="2 3">
    <name type="scientific">Candidatus Roizmanbacteria bacterium CG03_land_8_20_14_0_80_39_12</name>
    <dbReference type="NCBI Taxonomy" id="1974847"/>
    <lineage>
        <taxon>Bacteria</taxon>
        <taxon>Candidatus Roizmaniibacteriota</taxon>
    </lineage>
</organism>